<feature type="transmembrane region" description="Helical" evidence="5">
    <location>
        <begin position="171"/>
        <end position="188"/>
    </location>
</feature>
<feature type="transmembrane region" description="Helical" evidence="5">
    <location>
        <begin position="463"/>
        <end position="481"/>
    </location>
</feature>
<evidence type="ECO:0000256" key="1">
    <source>
        <dbReference type="ARBA" id="ARBA00004141"/>
    </source>
</evidence>
<feature type="transmembrane region" description="Helical" evidence="5">
    <location>
        <begin position="214"/>
        <end position="235"/>
    </location>
</feature>
<feature type="transmembrane region" description="Helical" evidence="5">
    <location>
        <begin position="129"/>
        <end position="151"/>
    </location>
</feature>
<organism evidence="8 9">
    <name type="scientific">Sungouiella intermedia</name>
    <dbReference type="NCBI Taxonomy" id="45354"/>
    <lineage>
        <taxon>Eukaryota</taxon>
        <taxon>Fungi</taxon>
        <taxon>Dikarya</taxon>
        <taxon>Ascomycota</taxon>
        <taxon>Saccharomycotina</taxon>
        <taxon>Pichiomycetes</taxon>
        <taxon>Metschnikowiaceae</taxon>
        <taxon>Sungouiella</taxon>
    </lineage>
</organism>
<dbReference type="Pfam" id="PF12430">
    <property type="entry name" value="ABA_GPCR"/>
    <property type="match status" value="1"/>
</dbReference>
<evidence type="ECO:0000313" key="9">
    <source>
        <dbReference type="Proteomes" id="UP000182259"/>
    </source>
</evidence>
<dbReference type="Pfam" id="PF12537">
    <property type="entry name" value="GPHR_N"/>
    <property type="match status" value="1"/>
</dbReference>
<dbReference type="InterPro" id="IPR015672">
    <property type="entry name" value="GPHR/GTG"/>
</dbReference>
<dbReference type="AlphaFoldDB" id="A0A1L0BL15"/>
<name>A0A1L0BL15_9ASCO</name>
<feature type="transmembrane region" description="Helical" evidence="5">
    <location>
        <begin position="6"/>
        <end position="25"/>
    </location>
</feature>
<feature type="transmembrane region" description="Helical" evidence="5">
    <location>
        <begin position="501"/>
        <end position="522"/>
    </location>
</feature>
<keyword evidence="4 5" id="KW-0472">Membrane</keyword>
<protein>
    <submittedName>
        <fullName evidence="8">CIC11C00000000242</fullName>
    </submittedName>
</protein>
<dbReference type="EMBL" id="LT635765">
    <property type="protein sequence ID" value="SGZ52143.1"/>
    <property type="molecule type" value="Genomic_DNA"/>
</dbReference>
<sequence length="609" mass="69071">MSTLSTLFELIPLGSILLLLCAWSYRFFFNHEIIRNYTNRRHVPKSQINDLIGKEANEKYGCTLLHLNVEDELEEEKLPVLLRKPYAELHQKHVHRVVGLIFSLVTALSIELVGVFMAQLVGIFEADTLFLRVGIRTLVILVTMVQPLLVVSLYMNQDLLPSFSGNSPGSFLRIVATFALCGTWFYFLHRIGELANALGAISDKSFLERKTNEVVLTGITITAILSGVGCALTPVRRFWLERESQMKKARTNGKAKETQLNDLIQSYNTTKMLISKRQHELNEYLVTSGGTVYNQTGPDQVRLLKGSGKQLLHKVQSFASISSFGGNREEEELKREIESLKQLKALIYSDITRELYKFLLSKRSTPISNKTFEQLVKAFDLAFALYCIYRIFNVLLLRLPYQYFWSSEDLHTSNNIIDDKEVSGEALNKNTKDALAITIAKIIQSVFGYLPMSEVQLINQVSFILSGSLFVCSFQNVLVTFKSLGRFLPTTTTTVSSSVKSWLKNLVVSEFLAIYVIATALLIRTNLPEETAKLMLRILSLSTSLSSSVNGMQIEVEFIDNWFDKVFGLTCVITIIVILLKYFIESDNVYDDGYDEEMFIEDPARFKML</sequence>
<evidence type="ECO:0000256" key="5">
    <source>
        <dbReference type="SAM" id="Phobius"/>
    </source>
</evidence>
<gene>
    <name evidence="8" type="ORF">SAMEA4029009_CIC11G00000000242</name>
</gene>
<comment type="subcellular location">
    <subcellularLocation>
        <location evidence="1">Membrane</location>
        <topology evidence="1">Multi-pass membrane protein</topology>
    </subcellularLocation>
</comment>
<dbReference type="InterPro" id="IPR025969">
    <property type="entry name" value="ABA_GPCR_dom"/>
</dbReference>
<reference evidence="8 9" key="1">
    <citation type="submission" date="2016-10" db="EMBL/GenBank/DDBJ databases">
        <authorList>
            <person name="de Groot N.N."/>
        </authorList>
    </citation>
    <scope>NUCLEOTIDE SEQUENCE [LARGE SCALE GENOMIC DNA]</scope>
    <source>
        <strain evidence="8 9">PYCC 4715</strain>
    </source>
</reference>
<dbReference type="PANTHER" id="PTHR15948">
    <property type="entry name" value="G-PROTEIN COUPLED RECEPTOR 89-RELATED"/>
    <property type="match status" value="1"/>
</dbReference>
<evidence type="ECO:0000256" key="4">
    <source>
        <dbReference type="ARBA" id="ARBA00023136"/>
    </source>
</evidence>
<keyword evidence="2 5" id="KW-0812">Transmembrane</keyword>
<proteinExistence type="predicted"/>
<feature type="domain" description="Abscisic acid G-protein coupled receptor-like" evidence="6">
    <location>
        <begin position="369"/>
        <end position="581"/>
    </location>
</feature>
<dbReference type="Proteomes" id="UP000182259">
    <property type="component" value="Chromosome II"/>
</dbReference>
<accession>A0A1L0BL15</accession>
<keyword evidence="3 5" id="KW-1133">Transmembrane helix</keyword>
<evidence type="ECO:0000259" key="7">
    <source>
        <dbReference type="Pfam" id="PF12537"/>
    </source>
</evidence>
<feature type="transmembrane region" description="Helical" evidence="5">
    <location>
        <begin position="378"/>
        <end position="397"/>
    </location>
</feature>
<dbReference type="PANTHER" id="PTHR15948:SF0">
    <property type="entry name" value="GOLGI PH REGULATOR A-RELATED"/>
    <property type="match status" value="1"/>
</dbReference>
<evidence type="ECO:0000256" key="2">
    <source>
        <dbReference type="ARBA" id="ARBA00022692"/>
    </source>
</evidence>
<feature type="transmembrane region" description="Helical" evidence="5">
    <location>
        <begin position="97"/>
        <end position="123"/>
    </location>
</feature>
<evidence type="ECO:0000256" key="3">
    <source>
        <dbReference type="ARBA" id="ARBA00022989"/>
    </source>
</evidence>
<dbReference type="GO" id="GO:0016020">
    <property type="term" value="C:membrane"/>
    <property type="evidence" value="ECO:0007669"/>
    <property type="project" value="UniProtKB-SubCell"/>
</dbReference>
<feature type="domain" description="Golgi pH regulator conserved" evidence="7">
    <location>
        <begin position="205"/>
        <end position="281"/>
    </location>
</feature>
<evidence type="ECO:0000313" key="8">
    <source>
        <dbReference type="EMBL" id="SGZ52143.1"/>
    </source>
</evidence>
<feature type="transmembrane region" description="Helical" evidence="5">
    <location>
        <begin position="566"/>
        <end position="584"/>
    </location>
</feature>
<dbReference type="InterPro" id="IPR022535">
    <property type="entry name" value="Golgi_pH-regulator_cons_dom"/>
</dbReference>
<evidence type="ECO:0000259" key="6">
    <source>
        <dbReference type="Pfam" id="PF12430"/>
    </source>
</evidence>